<accession>A0AAW0B8P4</accession>
<keyword evidence="2" id="KW-1185">Reference proteome</keyword>
<protein>
    <submittedName>
        <fullName evidence="1">Uncharacterized protein</fullName>
    </submittedName>
</protein>
<sequence>MTFAPDCPVISTPNGKAPSGQCYGGMNTFTTNILTIPDPSTGKTGRLGLSIYDRGEYKVCVYAGVKNDTGMSLLTEKDAIAKTGTFKAGFANESTSINGTTESSESANNSAARLNLAIGTVVSGVAVIIGIMV</sequence>
<organism evidence="1 2">
    <name type="scientific">Paramarasmius palmivorus</name>
    <dbReference type="NCBI Taxonomy" id="297713"/>
    <lineage>
        <taxon>Eukaryota</taxon>
        <taxon>Fungi</taxon>
        <taxon>Dikarya</taxon>
        <taxon>Basidiomycota</taxon>
        <taxon>Agaricomycotina</taxon>
        <taxon>Agaricomycetes</taxon>
        <taxon>Agaricomycetidae</taxon>
        <taxon>Agaricales</taxon>
        <taxon>Marasmiineae</taxon>
        <taxon>Marasmiaceae</taxon>
        <taxon>Paramarasmius</taxon>
    </lineage>
</organism>
<dbReference type="AlphaFoldDB" id="A0AAW0B8P4"/>
<proteinExistence type="predicted"/>
<dbReference type="Proteomes" id="UP001383192">
    <property type="component" value="Unassembled WGS sequence"/>
</dbReference>
<gene>
    <name evidence="1" type="ORF">VNI00_017064</name>
</gene>
<evidence type="ECO:0000313" key="2">
    <source>
        <dbReference type="Proteomes" id="UP001383192"/>
    </source>
</evidence>
<reference evidence="1 2" key="1">
    <citation type="submission" date="2024-01" db="EMBL/GenBank/DDBJ databases">
        <title>A draft genome for a cacao thread blight-causing isolate of Paramarasmius palmivorus.</title>
        <authorList>
            <person name="Baruah I.K."/>
            <person name="Bukari Y."/>
            <person name="Amoako-Attah I."/>
            <person name="Meinhardt L.W."/>
            <person name="Bailey B.A."/>
            <person name="Cohen S.P."/>
        </authorList>
    </citation>
    <scope>NUCLEOTIDE SEQUENCE [LARGE SCALE GENOMIC DNA]</scope>
    <source>
        <strain evidence="1 2">GH-12</strain>
    </source>
</reference>
<dbReference type="EMBL" id="JAYKXP010000154">
    <property type="protein sequence ID" value="KAK7022030.1"/>
    <property type="molecule type" value="Genomic_DNA"/>
</dbReference>
<comment type="caution">
    <text evidence="1">The sequence shown here is derived from an EMBL/GenBank/DDBJ whole genome shotgun (WGS) entry which is preliminary data.</text>
</comment>
<evidence type="ECO:0000313" key="1">
    <source>
        <dbReference type="EMBL" id="KAK7022030.1"/>
    </source>
</evidence>
<name>A0AAW0B8P4_9AGAR</name>